<reference evidence="4" key="1">
    <citation type="submission" date="2016-12" db="EMBL/GenBank/DDBJ databases">
        <title>Whole genome sequencing of Sphingomonas koreensis.</title>
        <authorList>
            <person name="Conlan S."/>
            <person name="Thomas P.J."/>
            <person name="Mullikin J."/>
            <person name="Palmore T.N."/>
            <person name="Frank K.M."/>
            <person name="Segre J.A."/>
        </authorList>
    </citation>
    <scope>NUCLEOTIDE SEQUENCE</scope>
    <source>
        <strain evidence="4">ABOJV</strain>
    </source>
</reference>
<dbReference type="InterPro" id="IPR032623">
    <property type="entry name" value="FecR_N"/>
</dbReference>
<reference evidence="6" key="2">
    <citation type="submission" date="2016-12" db="EMBL/GenBank/DDBJ databases">
        <title>Whole genome sequencing of Sphingomonas sp. ABOJV.</title>
        <authorList>
            <person name="Conlan S."/>
            <person name="Thomas P.J."/>
            <person name="Mullikin J."/>
            <person name="Palmore T.N."/>
            <person name="Frank K.M."/>
            <person name="Segre J.A."/>
        </authorList>
    </citation>
    <scope>NUCLEOTIDE SEQUENCE [LARGE SCALE GENOMIC DNA]</scope>
    <source>
        <strain evidence="6">ABOJV</strain>
    </source>
</reference>
<dbReference type="AlphaFoldDB" id="A0A1L6JE49"/>
<dbReference type="GeneID" id="44134625"/>
<keyword evidence="1" id="KW-0812">Transmembrane</keyword>
<evidence type="ECO:0000313" key="7">
    <source>
        <dbReference type="Proteomes" id="UP000286681"/>
    </source>
</evidence>
<keyword evidence="6" id="KW-1185">Reference proteome</keyword>
<name>A0A1L6JE49_9SPHN</name>
<dbReference type="RefSeq" id="WP_075152642.1">
    <property type="nucleotide sequence ID" value="NZ_CP018820.1"/>
</dbReference>
<dbReference type="InterPro" id="IPR012373">
    <property type="entry name" value="Ferrdict_sens_TM"/>
</dbReference>
<sequence>MTALTDDDGIAMGYEEQAAEWCWRIAERALTDAEQAEFDCWIRADQRHQQVFDEMVAVWKGTDTIAEMPGFLSLRARALTTMESARDLNEVSSYGRRNWFRGLAAAAAVVLGLFGGFWYFADGADVYGTGTGERRVVQLEDGSRISLDASSRVVVAYSDDRRALRLERGRAKFDVAKDPLRPFTVTAGNQTVVATGTAFSVELLRDQMRVLLYEGEVAVVAQRAGAGRTAAVEAIKRAAPPPPTGAMEHLVPGQELVSSLSSGKIRVAPAQLDRSLLWEDGRLDFVDEPLVRAVERINRYTDTPIVVGDAAAGRLLVNGVFDAGDTQSFVRGMTALFPLSARYDNAKVTLVSGKEPLASRQK</sequence>
<evidence type="ECO:0000313" key="6">
    <source>
        <dbReference type="Proteomes" id="UP000185161"/>
    </source>
</evidence>
<proteinExistence type="predicted"/>
<evidence type="ECO:0000259" key="2">
    <source>
        <dbReference type="Pfam" id="PF04773"/>
    </source>
</evidence>
<dbReference type="PANTHER" id="PTHR30273:SF2">
    <property type="entry name" value="PROTEIN FECR"/>
    <property type="match status" value="1"/>
</dbReference>
<dbReference type="OrthoDB" id="9798846at2"/>
<dbReference type="Gene3D" id="2.60.120.1440">
    <property type="match status" value="1"/>
</dbReference>
<gene>
    <name evidence="4" type="ORF">BRX40_18870</name>
    <name evidence="5" type="ORF">CA257_20615</name>
</gene>
<dbReference type="InterPro" id="IPR006860">
    <property type="entry name" value="FecR"/>
</dbReference>
<accession>A0A1L6JE49</accession>
<protein>
    <submittedName>
        <fullName evidence="5">DUF4880 domain-containing protein</fullName>
    </submittedName>
</protein>
<dbReference type="STRING" id="93064.BRX40_18870"/>
<dbReference type="Proteomes" id="UP000185161">
    <property type="component" value="Chromosome"/>
</dbReference>
<dbReference type="EMBL" id="QQWO01000025">
    <property type="protein sequence ID" value="RSU99192.1"/>
    <property type="molecule type" value="Genomic_DNA"/>
</dbReference>
<dbReference type="EMBL" id="CP018820">
    <property type="protein sequence ID" value="APR54199.1"/>
    <property type="molecule type" value="Genomic_DNA"/>
</dbReference>
<evidence type="ECO:0000313" key="5">
    <source>
        <dbReference type="EMBL" id="RSU99192.1"/>
    </source>
</evidence>
<dbReference type="PANTHER" id="PTHR30273">
    <property type="entry name" value="PERIPLASMIC SIGNAL SENSOR AND SIGMA FACTOR ACTIVATOR FECR-RELATED"/>
    <property type="match status" value="1"/>
</dbReference>
<dbReference type="Gene3D" id="3.55.50.30">
    <property type="match status" value="1"/>
</dbReference>
<evidence type="ECO:0000313" key="4">
    <source>
        <dbReference type="EMBL" id="APR54199.1"/>
    </source>
</evidence>
<organism evidence="4 6">
    <name type="scientific">Sphingomonas koreensis</name>
    <dbReference type="NCBI Taxonomy" id="93064"/>
    <lineage>
        <taxon>Bacteria</taxon>
        <taxon>Pseudomonadati</taxon>
        <taxon>Pseudomonadota</taxon>
        <taxon>Alphaproteobacteria</taxon>
        <taxon>Sphingomonadales</taxon>
        <taxon>Sphingomonadaceae</taxon>
        <taxon>Sphingomonas</taxon>
    </lineage>
</organism>
<keyword evidence="1" id="KW-0472">Membrane</keyword>
<dbReference type="GO" id="GO:0016989">
    <property type="term" value="F:sigma factor antagonist activity"/>
    <property type="evidence" value="ECO:0007669"/>
    <property type="project" value="TreeGrafter"/>
</dbReference>
<reference evidence="5 7" key="3">
    <citation type="submission" date="2018-07" db="EMBL/GenBank/DDBJ databases">
        <title>Genomic and Epidemiologic Investigation of an Indolent Hospital Outbreak.</title>
        <authorList>
            <person name="Johnson R.C."/>
            <person name="Deming C."/>
            <person name="Conlan S."/>
            <person name="Zellmer C.J."/>
            <person name="Michelin A.V."/>
            <person name="Lee-Lin S."/>
            <person name="Thomas P.J."/>
            <person name="Park M."/>
            <person name="Weingarten R.A."/>
            <person name="Less J."/>
            <person name="Dekker J.P."/>
            <person name="Frank K.M."/>
            <person name="Musser K.A."/>
            <person name="Mcquiston J.R."/>
            <person name="Henderson D.K."/>
            <person name="Lau A.F."/>
            <person name="Palmore T.N."/>
            <person name="Segre J.A."/>
        </authorList>
    </citation>
    <scope>NUCLEOTIDE SEQUENCE [LARGE SCALE GENOMIC DNA]</scope>
    <source>
        <strain evidence="5 7">SK-NIH.Env10_0317</strain>
    </source>
</reference>
<feature type="domain" description="FecR protein" evidence="2">
    <location>
        <begin position="125"/>
        <end position="217"/>
    </location>
</feature>
<evidence type="ECO:0000256" key="1">
    <source>
        <dbReference type="SAM" id="Phobius"/>
    </source>
</evidence>
<feature type="domain" description="FecR N-terminal" evidence="3">
    <location>
        <begin position="16"/>
        <end position="57"/>
    </location>
</feature>
<dbReference type="Pfam" id="PF16220">
    <property type="entry name" value="DUF4880"/>
    <property type="match status" value="1"/>
</dbReference>
<dbReference type="Pfam" id="PF04773">
    <property type="entry name" value="FecR"/>
    <property type="match status" value="1"/>
</dbReference>
<feature type="transmembrane region" description="Helical" evidence="1">
    <location>
        <begin position="102"/>
        <end position="121"/>
    </location>
</feature>
<evidence type="ECO:0000259" key="3">
    <source>
        <dbReference type="Pfam" id="PF16220"/>
    </source>
</evidence>
<dbReference type="KEGG" id="skr:BRX40_18870"/>
<keyword evidence="1" id="KW-1133">Transmembrane helix</keyword>
<dbReference type="Proteomes" id="UP000286681">
    <property type="component" value="Unassembled WGS sequence"/>
</dbReference>
<dbReference type="PIRSF" id="PIRSF018266">
    <property type="entry name" value="FecR"/>
    <property type="match status" value="1"/>
</dbReference>